<feature type="transmembrane region" description="Helical" evidence="7">
    <location>
        <begin position="342"/>
        <end position="363"/>
    </location>
</feature>
<dbReference type="OrthoDB" id="6730379at2759"/>
<proteinExistence type="inferred from homology"/>
<feature type="transmembrane region" description="Helical" evidence="7">
    <location>
        <begin position="370"/>
        <end position="390"/>
    </location>
</feature>
<comment type="subcellular location">
    <subcellularLocation>
        <location evidence="1">Membrane</location>
        <topology evidence="1">Multi-pass membrane protein</topology>
    </subcellularLocation>
</comment>
<dbReference type="AlphaFoldDB" id="A0A4U0XEE4"/>
<keyword evidence="5 7" id="KW-0472">Membrane</keyword>
<dbReference type="PANTHER" id="PTHR43791:SF1">
    <property type="entry name" value="ALLANTOATE PERMEASE"/>
    <property type="match status" value="1"/>
</dbReference>
<dbReference type="PROSITE" id="PS50850">
    <property type="entry name" value="MFS"/>
    <property type="match status" value="1"/>
</dbReference>
<feature type="transmembrane region" description="Helical" evidence="7">
    <location>
        <begin position="142"/>
        <end position="160"/>
    </location>
</feature>
<gene>
    <name evidence="9" type="ORF">B0A55_05057</name>
</gene>
<evidence type="ECO:0000256" key="6">
    <source>
        <dbReference type="ARBA" id="ARBA00037968"/>
    </source>
</evidence>
<name>A0A4U0XEE4_9PEZI</name>
<organism evidence="9 10">
    <name type="scientific">Friedmanniomyces simplex</name>
    <dbReference type="NCBI Taxonomy" id="329884"/>
    <lineage>
        <taxon>Eukaryota</taxon>
        <taxon>Fungi</taxon>
        <taxon>Dikarya</taxon>
        <taxon>Ascomycota</taxon>
        <taxon>Pezizomycotina</taxon>
        <taxon>Dothideomycetes</taxon>
        <taxon>Dothideomycetidae</taxon>
        <taxon>Mycosphaerellales</taxon>
        <taxon>Teratosphaeriaceae</taxon>
        <taxon>Friedmanniomyces</taxon>
    </lineage>
</organism>
<protein>
    <recommendedName>
        <fullName evidence="8">Major facilitator superfamily (MFS) profile domain-containing protein</fullName>
    </recommendedName>
</protein>
<dbReference type="SUPFAM" id="SSF103473">
    <property type="entry name" value="MFS general substrate transporter"/>
    <property type="match status" value="1"/>
</dbReference>
<feature type="transmembrane region" description="Helical" evidence="7">
    <location>
        <begin position="431"/>
        <end position="447"/>
    </location>
</feature>
<comment type="similarity">
    <text evidence="6">Belongs to the major facilitator superfamily. Allantoate permease family.</text>
</comment>
<feature type="transmembrane region" description="Helical" evidence="7">
    <location>
        <begin position="402"/>
        <end position="419"/>
    </location>
</feature>
<feature type="transmembrane region" description="Helical" evidence="7">
    <location>
        <begin position="201"/>
        <end position="223"/>
    </location>
</feature>
<keyword evidence="3 7" id="KW-0812">Transmembrane</keyword>
<dbReference type="InterPro" id="IPR036259">
    <property type="entry name" value="MFS_trans_sf"/>
</dbReference>
<dbReference type="FunFam" id="1.20.1250.20:FF:000064">
    <property type="entry name" value="MFS allantoate transporter"/>
    <property type="match status" value="1"/>
</dbReference>
<sequence>MSDDEKNIDLHPEIDKNMPAPLADAIRSGSVSETILKHSHDADEAMKAFAGHMGEVIHIDEATNKRLLRRIDFNLIPIMCVVYGLNYLDKTTLSYASIMGLKKDIGLVGNDYQWLGSMFYFGYIAWEYPTNRLLQRLPIGKYSAACVIAWGLVLSCFAAVESFAGAVAIRFMLGVCEAAVTPGFALITSQWYTRKEQGARTGIWFSFNGWAQIFGGLVAYGIARGTANHQTSIEGWKIVFLLTGLLTVVVGIIFFFTVPDNQMNARWLSKEDRLLALERIRINQQGVGNKHFKWYQVREALLDPITWAFFFYALIADIPNGGISNFFSQLITSFGYTAEQSLLYGTPGGAVEVITLIVGGWLGDRIGNRILVASFGLILSIIGMSLIVGLPLDNNKGRLGGYYLTQASAMPFVAFLSLISSNVAGYTKKTTVAAIYLIGYCVGNIIGPQTFRPKDAPRYVPAEIVIICCWAVCLCIMAFIYVWSRRQNVLKARVRTHADYTKLENQEFLDLTDRENAEFVYSL</sequence>
<keyword evidence="4 7" id="KW-1133">Transmembrane helix</keyword>
<evidence type="ECO:0000256" key="2">
    <source>
        <dbReference type="ARBA" id="ARBA00022448"/>
    </source>
</evidence>
<comment type="caution">
    <text evidence="9">The sequence shown here is derived from an EMBL/GenBank/DDBJ whole genome shotgun (WGS) entry which is preliminary data.</text>
</comment>
<reference evidence="9 10" key="1">
    <citation type="submission" date="2017-03" db="EMBL/GenBank/DDBJ databases">
        <title>Genomes of endolithic fungi from Antarctica.</title>
        <authorList>
            <person name="Coleine C."/>
            <person name="Masonjones S."/>
            <person name="Stajich J.E."/>
        </authorList>
    </citation>
    <scope>NUCLEOTIDE SEQUENCE [LARGE SCALE GENOMIC DNA]</scope>
    <source>
        <strain evidence="9 10">CCFEE 5184</strain>
    </source>
</reference>
<dbReference type="EMBL" id="NAJQ01000246">
    <property type="protein sequence ID" value="TKA73918.1"/>
    <property type="molecule type" value="Genomic_DNA"/>
</dbReference>
<dbReference type="GO" id="GO:0016020">
    <property type="term" value="C:membrane"/>
    <property type="evidence" value="ECO:0007669"/>
    <property type="project" value="UniProtKB-SubCell"/>
</dbReference>
<dbReference type="GO" id="GO:0022857">
    <property type="term" value="F:transmembrane transporter activity"/>
    <property type="evidence" value="ECO:0007669"/>
    <property type="project" value="InterPro"/>
</dbReference>
<evidence type="ECO:0000259" key="8">
    <source>
        <dbReference type="PROSITE" id="PS50850"/>
    </source>
</evidence>
<dbReference type="CDD" id="cd17327">
    <property type="entry name" value="MFS_FEN2_like"/>
    <property type="match status" value="1"/>
</dbReference>
<evidence type="ECO:0000256" key="4">
    <source>
        <dbReference type="ARBA" id="ARBA00022989"/>
    </source>
</evidence>
<dbReference type="Proteomes" id="UP000309340">
    <property type="component" value="Unassembled WGS sequence"/>
</dbReference>
<accession>A0A4U0XEE4</accession>
<dbReference type="Pfam" id="PF07690">
    <property type="entry name" value="MFS_1"/>
    <property type="match status" value="1"/>
</dbReference>
<feature type="transmembrane region" description="Helical" evidence="7">
    <location>
        <begin position="235"/>
        <end position="258"/>
    </location>
</feature>
<dbReference type="InterPro" id="IPR011701">
    <property type="entry name" value="MFS"/>
</dbReference>
<feature type="transmembrane region" description="Helical" evidence="7">
    <location>
        <begin position="166"/>
        <end position="189"/>
    </location>
</feature>
<evidence type="ECO:0000313" key="10">
    <source>
        <dbReference type="Proteomes" id="UP000309340"/>
    </source>
</evidence>
<evidence type="ECO:0000313" key="9">
    <source>
        <dbReference type="EMBL" id="TKA73918.1"/>
    </source>
</evidence>
<evidence type="ECO:0000256" key="1">
    <source>
        <dbReference type="ARBA" id="ARBA00004141"/>
    </source>
</evidence>
<dbReference type="Gene3D" id="1.20.1250.20">
    <property type="entry name" value="MFS general substrate transporter like domains"/>
    <property type="match status" value="2"/>
</dbReference>
<dbReference type="PANTHER" id="PTHR43791">
    <property type="entry name" value="PERMEASE-RELATED"/>
    <property type="match status" value="1"/>
</dbReference>
<evidence type="ECO:0000256" key="5">
    <source>
        <dbReference type="ARBA" id="ARBA00023136"/>
    </source>
</evidence>
<keyword evidence="2" id="KW-0813">Transport</keyword>
<evidence type="ECO:0000256" key="7">
    <source>
        <dbReference type="SAM" id="Phobius"/>
    </source>
</evidence>
<feature type="transmembrane region" description="Helical" evidence="7">
    <location>
        <begin position="300"/>
        <end position="322"/>
    </location>
</feature>
<feature type="domain" description="Major facilitator superfamily (MFS) profile" evidence="8">
    <location>
        <begin position="75"/>
        <end position="523"/>
    </location>
</feature>
<dbReference type="InterPro" id="IPR020846">
    <property type="entry name" value="MFS_dom"/>
</dbReference>
<feature type="transmembrane region" description="Helical" evidence="7">
    <location>
        <begin position="459"/>
        <end position="483"/>
    </location>
</feature>
<keyword evidence="10" id="KW-1185">Reference proteome</keyword>
<evidence type="ECO:0000256" key="3">
    <source>
        <dbReference type="ARBA" id="ARBA00022692"/>
    </source>
</evidence>